<dbReference type="HOGENOM" id="CLU_002360_3_3_9"/>
<dbReference type="eggNOG" id="COG0474">
    <property type="taxonomic scope" value="Bacteria"/>
</dbReference>
<dbReference type="Proteomes" id="UP000013523">
    <property type="component" value="Chromosome"/>
</dbReference>
<dbReference type="SFLD" id="SFLDG00002">
    <property type="entry name" value="C1.7:_P-type_atpase_like"/>
    <property type="match status" value="1"/>
</dbReference>
<dbReference type="InterPro" id="IPR018303">
    <property type="entry name" value="ATPase_P-typ_P_site"/>
</dbReference>
<feature type="transmembrane region" description="Helical" evidence="12">
    <location>
        <begin position="367"/>
        <end position="387"/>
    </location>
</feature>
<dbReference type="SUPFAM" id="SSF56784">
    <property type="entry name" value="HAD-like"/>
    <property type="match status" value="1"/>
</dbReference>
<dbReference type="InterPro" id="IPR001757">
    <property type="entry name" value="P_typ_ATPase"/>
</dbReference>
<dbReference type="OrthoDB" id="9760364at2"/>
<dbReference type="Pfam" id="PF13246">
    <property type="entry name" value="Cation_ATPase"/>
    <property type="match status" value="1"/>
</dbReference>
<organism evidence="14 15">
    <name type="scientific">Clostridium pasteurianum BC1</name>
    <dbReference type="NCBI Taxonomy" id="86416"/>
    <lineage>
        <taxon>Bacteria</taxon>
        <taxon>Bacillati</taxon>
        <taxon>Bacillota</taxon>
        <taxon>Clostridia</taxon>
        <taxon>Eubacteriales</taxon>
        <taxon>Clostridiaceae</taxon>
        <taxon>Clostridium</taxon>
    </lineage>
</organism>
<dbReference type="InterPro" id="IPR023299">
    <property type="entry name" value="ATPase_P-typ_cyto_dom_N"/>
</dbReference>
<feature type="domain" description="Cation-transporting P-type ATPase N-terminal" evidence="13">
    <location>
        <begin position="125"/>
        <end position="199"/>
    </location>
</feature>
<dbReference type="SFLD" id="SFLDS00003">
    <property type="entry name" value="Haloacid_Dehalogenase"/>
    <property type="match status" value="1"/>
</dbReference>
<dbReference type="InterPro" id="IPR008250">
    <property type="entry name" value="ATPase_P-typ_transduc_dom_A_sf"/>
</dbReference>
<dbReference type="SMART" id="SM00831">
    <property type="entry name" value="Cation_ATPase_N"/>
    <property type="match status" value="1"/>
</dbReference>
<dbReference type="KEGG" id="cpas:Clopa_0932"/>
<dbReference type="EMBL" id="CP003261">
    <property type="protein sequence ID" value="AGK95949.1"/>
    <property type="molecule type" value="Genomic_DNA"/>
</dbReference>
<feature type="transmembrane region" description="Helical" evidence="12">
    <location>
        <begin position="186"/>
        <end position="212"/>
    </location>
</feature>
<reference evidence="14 15" key="1">
    <citation type="submission" date="2012-01" db="EMBL/GenBank/DDBJ databases">
        <title>Complete sequence of chromosome of Clostridium pasteurianum BC1.</title>
        <authorList>
            <consortium name="US DOE Joint Genome Institute"/>
            <person name="Lucas S."/>
            <person name="Han J."/>
            <person name="Lapidus A."/>
            <person name="Cheng J.-F."/>
            <person name="Goodwin L."/>
            <person name="Pitluck S."/>
            <person name="Peters L."/>
            <person name="Mikhailova N."/>
            <person name="Teshima H."/>
            <person name="Detter J.C."/>
            <person name="Han C."/>
            <person name="Tapia R."/>
            <person name="Land M."/>
            <person name="Hauser L."/>
            <person name="Kyrpides N."/>
            <person name="Ivanova N."/>
            <person name="Pagani I."/>
            <person name="Dunn J."/>
            <person name="Taghavi S."/>
            <person name="Francis A."/>
            <person name="van der Lelie D."/>
            <person name="Woyke T."/>
        </authorList>
    </citation>
    <scope>NUCLEOTIDE SEQUENCE [LARGE SCALE GENOMIC DNA]</scope>
    <source>
        <strain evidence="14 15">BC1</strain>
    </source>
</reference>
<dbReference type="InterPro" id="IPR004014">
    <property type="entry name" value="ATPase_P-typ_cation-transptr_N"/>
</dbReference>
<dbReference type="SUPFAM" id="SSF81653">
    <property type="entry name" value="Calcium ATPase, transduction domain A"/>
    <property type="match status" value="1"/>
</dbReference>
<dbReference type="SUPFAM" id="SSF81665">
    <property type="entry name" value="Calcium ATPase, transmembrane domain M"/>
    <property type="match status" value="1"/>
</dbReference>
<keyword evidence="15" id="KW-1185">Reference proteome</keyword>
<dbReference type="Pfam" id="PF00122">
    <property type="entry name" value="E1-E2_ATPase"/>
    <property type="match status" value="1"/>
</dbReference>
<evidence type="ECO:0000256" key="6">
    <source>
        <dbReference type="ARBA" id="ARBA00022741"/>
    </source>
</evidence>
<dbReference type="InterPro" id="IPR059000">
    <property type="entry name" value="ATPase_P-type_domA"/>
</dbReference>
<dbReference type="InterPro" id="IPR006068">
    <property type="entry name" value="ATPase_P-typ_cation-transptr_C"/>
</dbReference>
<keyword evidence="9" id="KW-1278">Translocase</keyword>
<keyword evidence="8" id="KW-0460">Magnesium</keyword>
<evidence type="ECO:0000313" key="14">
    <source>
        <dbReference type="EMBL" id="AGK95949.1"/>
    </source>
</evidence>
<evidence type="ECO:0000256" key="5">
    <source>
        <dbReference type="ARBA" id="ARBA00022692"/>
    </source>
</evidence>
<keyword evidence="6" id="KW-0547">Nucleotide-binding</keyword>
<evidence type="ECO:0000256" key="12">
    <source>
        <dbReference type="SAM" id="Phobius"/>
    </source>
</evidence>
<dbReference type="SUPFAM" id="SSF81660">
    <property type="entry name" value="Metal cation-transporting ATPase, ATP-binding domain N"/>
    <property type="match status" value="1"/>
</dbReference>
<dbReference type="Pfam" id="PF00689">
    <property type="entry name" value="Cation_ATPase_C"/>
    <property type="match status" value="1"/>
</dbReference>
<dbReference type="FunFam" id="3.40.50.1000:FF:000028">
    <property type="entry name" value="Calcium-transporting P-type ATPase, putative"/>
    <property type="match status" value="1"/>
</dbReference>
<dbReference type="PROSITE" id="PS00154">
    <property type="entry name" value="ATPASE_E1_E2"/>
    <property type="match status" value="1"/>
</dbReference>
<dbReference type="RefSeq" id="WP_015614273.1">
    <property type="nucleotide sequence ID" value="NC_021182.1"/>
</dbReference>
<dbReference type="GO" id="GO:0016887">
    <property type="term" value="F:ATP hydrolysis activity"/>
    <property type="evidence" value="ECO:0007669"/>
    <property type="project" value="InterPro"/>
</dbReference>
<dbReference type="Gene3D" id="3.40.1110.10">
    <property type="entry name" value="Calcium-transporting ATPase, cytoplasmic domain N"/>
    <property type="match status" value="1"/>
</dbReference>
<evidence type="ECO:0000256" key="7">
    <source>
        <dbReference type="ARBA" id="ARBA00022840"/>
    </source>
</evidence>
<name>R4K5Z1_CLOPA</name>
<evidence type="ECO:0000256" key="11">
    <source>
        <dbReference type="ARBA" id="ARBA00023136"/>
    </source>
</evidence>
<evidence type="ECO:0000256" key="4">
    <source>
        <dbReference type="ARBA" id="ARBA00022553"/>
    </source>
</evidence>
<evidence type="ECO:0000256" key="2">
    <source>
        <dbReference type="ARBA" id="ARBA00005675"/>
    </source>
</evidence>
<dbReference type="GO" id="GO:0005524">
    <property type="term" value="F:ATP binding"/>
    <property type="evidence" value="ECO:0007669"/>
    <property type="project" value="UniProtKB-KW"/>
</dbReference>
<accession>R4K5Z1</accession>
<gene>
    <name evidence="14" type="ORF">Clopa_0932</name>
</gene>
<feature type="transmembrane region" description="Helical" evidence="12">
    <location>
        <begin position="808"/>
        <end position="827"/>
    </location>
</feature>
<keyword evidence="10 12" id="KW-1133">Transmembrane helix</keyword>
<dbReference type="InterPro" id="IPR023298">
    <property type="entry name" value="ATPase_P-typ_TM_dom_sf"/>
</dbReference>
<evidence type="ECO:0000313" key="15">
    <source>
        <dbReference type="Proteomes" id="UP000013523"/>
    </source>
</evidence>
<sequence>MSQSTAVSIDCKNTRNKEFILYKRIRIPVRYIYRSKQNAQHVELLLYKRQGIKFVKANPITSKVLILYDEYIIDEETIVSFLERVIDELKVQNKNSRKNSSKNYNEEIALSIAPNLPEAESNDNMWHAMDIKYIRAVLKTNYEKGISNKSAEDRLRDFGLNVISEKKRKSILQKLFSNLNDTSAKLLVGVGVASFFLGQIADAIVVLGIVFVETSLGIIHQNKAEKSIHSLKNMIVHKATVLRGGRELEIESKNLVPGDIILIDAGERVPADARIIQCNYLTVNESSLTGEAVPIIKSTRICNKHVELASRDNMLYMGTNVVSGNATAVVVETGMNTEIGNIAAMLQNIKLDETPLQRRMKNFTQKLTRICILFCIGVGAVGILSGRSLAEVLTLSVSFSVGALPESLPAVVAIAMGLSVQRLANRNAIVRKMNAVETLGCANVICCDKTGTLTLNEMTVKKIYCDKSLYKVTGLGYEPKGEMMLLEGEPNKTHSTEELLRAGVLCSDAKLMKQENKWQVQGDPTEGALLTAAAKCCIDEEDVKKSFERIREVPFDSCRRCMTVVVKSENHIRAYCKGAFTEVIDKCSMIYEDGEERLFTKADKERIISIRDDMTGEALRVLTFAYKDLDCEKDDIDGNFTFLGLVAMEDSPRLEVKNSIKKCYNAGIKVVMITGDNKDTASAIGKQLGLLDGGLVVSGAELEDMSDEELDSQISNIEVFARTSPEQKLRIVKAFKRFGYVVAMTGDGVNDAPAIKEASIGIAMGNNGSDVAKDAADITLVDDDFSTIVRAIEEGRAVSNNIKNTTKYLLAGSLGEIIAIGACSFVSGMLPLIPIQILWTNVICETILGASLAVESPSENVMDYPPVERNAPLIGKEISSKIIKRGIGIGLTSAAVFEGYNILGFGVQKARTMAFCNLILTQLVNVHDCRNNKKIMSNRYMSYATVSSAALLGAIIYVPFIGSIFGTVPLGIADAGVLLASTSVSRV</sequence>
<dbReference type="PANTHER" id="PTHR43294:SF21">
    <property type="entry name" value="CATION TRANSPORTING ATPASE"/>
    <property type="match status" value="1"/>
</dbReference>
<evidence type="ECO:0000256" key="9">
    <source>
        <dbReference type="ARBA" id="ARBA00022967"/>
    </source>
</evidence>
<dbReference type="Gene3D" id="1.20.1110.10">
    <property type="entry name" value="Calcium-transporting ATPase, transmembrane domain"/>
    <property type="match status" value="1"/>
</dbReference>
<dbReference type="PANTHER" id="PTHR43294">
    <property type="entry name" value="SODIUM/POTASSIUM-TRANSPORTING ATPASE SUBUNIT ALPHA"/>
    <property type="match status" value="1"/>
</dbReference>
<comment type="subcellular location">
    <subcellularLocation>
        <location evidence="1">Cell membrane</location>
        <topology evidence="1">Multi-pass membrane protein</topology>
    </subcellularLocation>
</comment>
<dbReference type="InterPro" id="IPR036412">
    <property type="entry name" value="HAD-like_sf"/>
</dbReference>
<dbReference type="Gene3D" id="3.40.50.1000">
    <property type="entry name" value="HAD superfamily/HAD-like"/>
    <property type="match status" value="1"/>
</dbReference>
<dbReference type="Pfam" id="PF00690">
    <property type="entry name" value="Cation_ATPase_N"/>
    <property type="match status" value="1"/>
</dbReference>
<dbReference type="FunFam" id="2.70.150.10:FF:000160">
    <property type="entry name" value="Sarcoplasmic/endoplasmic reticulum calcium ATPase 1"/>
    <property type="match status" value="1"/>
</dbReference>
<dbReference type="PATRIC" id="fig|86416.3.peg.922"/>
<dbReference type="PRINTS" id="PR00119">
    <property type="entry name" value="CATATPASE"/>
</dbReference>
<feature type="transmembrane region" description="Helical" evidence="12">
    <location>
        <begin position="407"/>
        <end position="424"/>
    </location>
</feature>
<dbReference type="AlphaFoldDB" id="R4K5Z1"/>
<keyword evidence="11 12" id="KW-0472">Membrane</keyword>
<evidence type="ECO:0000259" key="13">
    <source>
        <dbReference type="SMART" id="SM00831"/>
    </source>
</evidence>
<evidence type="ECO:0000256" key="8">
    <source>
        <dbReference type="ARBA" id="ARBA00022842"/>
    </source>
</evidence>
<feature type="transmembrane region" description="Helical" evidence="12">
    <location>
        <begin position="940"/>
        <end position="958"/>
    </location>
</feature>
<keyword evidence="7" id="KW-0067">ATP-binding</keyword>
<dbReference type="InterPro" id="IPR023214">
    <property type="entry name" value="HAD_sf"/>
</dbReference>
<protein>
    <submittedName>
        <fullName evidence="14">P-type ATPase, translocating</fullName>
    </submittedName>
</protein>
<dbReference type="NCBIfam" id="TIGR01494">
    <property type="entry name" value="ATPase_P-type"/>
    <property type="match status" value="3"/>
</dbReference>
<comment type="similarity">
    <text evidence="2">Belongs to the cation transport ATPase (P-type) (TC 3.A.3) family. Type IIA subfamily.</text>
</comment>
<proteinExistence type="inferred from homology"/>
<evidence type="ECO:0000256" key="3">
    <source>
        <dbReference type="ARBA" id="ARBA00022475"/>
    </source>
</evidence>
<evidence type="ECO:0000256" key="1">
    <source>
        <dbReference type="ARBA" id="ARBA00004651"/>
    </source>
</evidence>
<dbReference type="InterPro" id="IPR050510">
    <property type="entry name" value="Cation_transp_ATPase_P-type"/>
</dbReference>
<dbReference type="PRINTS" id="PR00120">
    <property type="entry name" value="HATPASE"/>
</dbReference>
<dbReference type="STRING" id="86416.Clopa_0932"/>
<dbReference type="Gene3D" id="2.70.150.10">
    <property type="entry name" value="Calcium-transporting ATPase, cytoplasmic transduction domain A"/>
    <property type="match status" value="1"/>
</dbReference>
<keyword evidence="5 12" id="KW-0812">Transmembrane</keyword>
<evidence type="ECO:0000256" key="10">
    <source>
        <dbReference type="ARBA" id="ARBA00022989"/>
    </source>
</evidence>
<dbReference type="GO" id="GO:0005886">
    <property type="term" value="C:plasma membrane"/>
    <property type="evidence" value="ECO:0007669"/>
    <property type="project" value="UniProtKB-SubCell"/>
</dbReference>
<keyword evidence="4" id="KW-0597">Phosphoprotein</keyword>
<dbReference type="SFLD" id="SFLDF00027">
    <property type="entry name" value="p-type_atpase"/>
    <property type="match status" value="1"/>
</dbReference>
<keyword evidence="3" id="KW-1003">Cell membrane</keyword>
<dbReference type="InterPro" id="IPR044492">
    <property type="entry name" value="P_typ_ATPase_HD_dom"/>
</dbReference>